<dbReference type="Gene3D" id="3.30.200.20">
    <property type="entry name" value="Phosphorylase Kinase, domain 1"/>
    <property type="match status" value="1"/>
</dbReference>
<keyword evidence="2" id="KW-0808">Transferase</keyword>
<dbReference type="Gramene" id="RZC50711">
    <property type="protein sequence ID" value="RZC50711"/>
    <property type="gene ID" value="C5167_019140"/>
</dbReference>
<accession>A0A4Y7ISL3</accession>
<dbReference type="OMA" id="EMWTRSA"/>
<dbReference type="STRING" id="3469.A0A4Y7ISL3"/>
<proteinExistence type="predicted"/>
<dbReference type="AlphaFoldDB" id="A0A4Y7ISL3"/>
<evidence type="ECO:0000259" key="6">
    <source>
        <dbReference type="PROSITE" id="PS50011"/>
    </source>
</evidence>
<dbReference type="GO" id="GO:0032968">
    <property type="term" value="P:positive regulation of transcription elongation by RNA polymerase II"/>
    <property type="evidence" value="ECO:0007669"/>
    <property type="project" value="TreeGrafter"/>
</dbReference>
<dbReference type="GO" id="GO:0000307">
    <property type="term" value="C:cyclin-dependent protein kinase holoenzyme complex"/>
    <property type="evidence" value="ECO:0007669"/>
    <property type="project" value="TreeGrafter"/>
</dbReference>
<feature type="domain" description="Protein kinase" evidence="6">
    <location>
        <begin position="74"/>
        <end position="366"/>
    </location>
</feature>
<dbReference type="InterPro" id="IPR000719">
    <property type="entry name" value="Prot_kinase_dom"/>
</dbReference>
<dbReference type="GO" id="GO:0008353">
    <property type="term" value="F:RNA polymerase II CTD heptapeptide repeat kinase activity"/>
    <property type="evidence" value="ECO:0007669"/>
    <property type="project" value="TreeGrafter"/>
</dbReference>
<dbReference type="EMBL" id="CM010716">
    <property type="protein sequence ID" value="RZC50711.1"/>
    <property type="molecule type" value="Genomic_DNA"/>
</dbReference>
<keyword evidence="4" id="KW-0418">Kinase</keyword>
<evidence type="ECO:0000256" key="1">
    <source>
        <dbReference type="ARBA" id="ARBA00022527"/>
    </source>
</evidence>
<evidence type="ECO:0000256" key="2">
    <source>
        <dbReference type="ARBA" id="ARBA00022679"/>
    </source>
</evidence>
<name>A0A4Y7ISL3_PAPSO</name>
<dbReference type="PROSITE" id="PS50011">
    <property type="entry name" value="PROTEIN_KINASE_DOM"/>
    <property type="match status" value="1"/>
</dbReference>
<dbReference type="Proteomes" id="UP000316621">
    <property type="component" value="Chromosome 2"/>
</dbReference>
<sequence>MLLKMETNIRTEKKIENNQESSPLLLRRRTNLKVSKNVPNSLHGEQVAAGWPIWLVSVASEAIYVWTPRAAHTFEMLHQISRGARSTEYKAKDTLTSKMVALKKVRIDRSDSVSLRSMARQLIIMRRLDNHPNVIKLEGLVVSSKNKKYYELHLVFEHTEHDLSELAISGGTKLTETQVKPYMLQLLSGLEHCHSLGVLHRNLNGSNLLFDDKGILKISGFGSASFFDPNNKKPKSNRVANLWYRAPELILGATDYGVGIDLWSAGCILGELLTGEPIMAGRTQADQLHQIFKLCGSPSETYWRTSNLLYKSLFMPQCPYKRCIVRGRTFQTCSLASLQLIHLSVTPLLLYCGFFTVKPSLKHSEA</sequence>
<dbReference type="Pfam" id="PF00069">
    <property type="entry name" value="Pkinase"/>
    <property type="match status" value="1"/>
</dbReference>
<evidence type="ECO:0000256" key="5">
    <source>
        <dbReference type="ARBA" id="ARBA00022840"/>
    </source>
</evidence>
<reference evidence="7 8" key="1">
    <citation type="journal article" date="2018" name="Science">
        <title>The opium poppy genome and morphinan production.</title>
        <authorList>
            <person name="Guo L."/>
            <person name="Winzer T."/>
            <person name="Yang X."/>
            <person name="Li Y."/>
            <person name="Ning Z."/>
            <person name="He Z."/>
            <person name="Teodor R."/>
            <person name="Lu Y."/>
            <person name="Bowser T.A."/>
            <person name="Graham I.A."/>
            <person name="Ye K."/>
        </authorList>
    </citation>
    <scope>NUCLEOTIDE SEQUENCE [LARGE SCALE GENOMIC DNA]</scope>
    <source>
        <strain evidence="8">cv. HN1</strain>
        <tissue evidence="7">Leaves</tissue>
    </source>
</reference>
<keyword evidence="1" id="KW-0723">Serine/threonine-protein kinase</keyword>
<gene>
    <name evidence="7" type="ORF">C5167_019140</name>
</gene>
<dbReference type="PANTHER" id="PTHR24056:SF176">
    <property type="entry name" value="OS01G0367700 PROTEIN"/>
    <property type="match status" value="1"/>
</dbReference>
<evidence type="ECO:0000256" key="4">
    <source>
        <dbReference type="ARBA" id="ARBA00022777"/>
    </source>
</evidence>
<evidence type="ECO:0000313" key="7">
    <source>
        <dbReference type="EMBL" id="RZC50711.1"/>
    </source>
</evidence>
<dbReference type="FunFam" id="1.10.510.10:FF:000624">
    <property type="entry name" value="Mitogen-activated protein kinase"/>
    <property type="match status" value="1"/>
</dbReference>
<dbReference type="Gene3D" id="1.10.510.10">
    <property type="entry name" value="Transferase(Phosphotransferase) domain 1"/>
    <property type="match status" value="1"/>
</dbReference>
<evidence type="ECO:0000256" key="3">
    <source>
        <dbReference type="ARBA" id="ARBA00022741"/>
    </source>
</evidence>
<evidence type="ECO:0000313" key="8">
    <source>
        <dbReference type="Proteomes" id="UP000316621"/>
    </source>
</evidence>
<dbReference type="InterPro" id="IPR050108">
    <property type="entry name" value="CDK"/>
</dbReference>
<organism evidence="7 8">
    <name type="scientific">Papaver somniferum</name>
    <name type="common">Opium poppy</name>
    <dbReference type="NCBI Taxonomy" id="3469"/>
    <lineage>
        <taxon>Eukaryota</taxon>
        <taxon>Viridiplantae</taxon>
        <taxon>Streptophyta</taxon>
        <taxon>Embryophyta</taxon>
        <taxon>Tracheophyta</taxon>
        <taxon>Spermatophyta</taxon>
        <taxon>Magnoliopsida</taxon>
        <taxon>Ranunculales</taxon>
        <taxon>Papaveraceae</taxon>
        <taxon>Papaveroideae</taxon>
        <taxon>Papaver</taxon>
    </lineage>
</organism>
<dbReference type="GO" id="GO:0005524">
    <property type="term" value="F:ATP binding"/>
    <property type="evidence" value="ECO:0007669"/>
    <property type="project" value="UniProtKB-KW"/>
</dbReference>
<dbReference type="InterPro" id="IPR011009">
    <property type="entry name" value="Kinase-like_dom_sf"/>
</dbReference>
<dbReference type="SUPFAM" id="SSF56112">
    <property type="entry name" value="Protein kinase-like (PK-like)"/>
    <property type="match status" value="1"/>
</dbReference>
<dbReference type="GO" id="GO:0005634">
    <property type="term" value="C:nucleus"/>
    <property type="evidence" value="ECO:0007669"/>
    <property type="project" value="TreeGrafter"/>
</dbReference>
<keyword evidence="5" id="KW-0067">ATP-binding</keyword>
<keyword evidence="3" id="KW-0547">Nucleotide-binding</keyword>
<protein>
    <recommendedName>
        <fullName evidence="6">Protein kinase domain-containing protein</fullName>
    </recommendedName>
</protein>
<keyword evidence="8" id="KW-1185">Reference proteome</keyword>
<dbReference type="PANTHER" id="PTHR24056">
    <property type="entry name" value="CELL DIVISION PROTEIN KINASE"/>
    <property type="match status" value="1"/>
</dbReference>